<evidence type="ECO:0000313" key="3">
    <source>
        <dbReference type="EMBL" id="MEW3466038.1"/>
    </source>
</evidence>
<dbReference type="EMBL" id="JBFDTB010000011">
    <property type="protein sequence ID" value="MEW3466038.1"/>
    <property type="molecule type" value="Genomic_DNA"/>
</dbReference>
<organism evidence="3 4">
    <name type="scientific">Enterococcus entomosocium</name>
    <dbReference type="NCBI Taxonomy" id="3034352"/>
    <lineage>
        <taxon>Bacteria</taxon>
        <taxon>Bacillati</taxon>
        <taxon>Bacillota</taxon>
        <taxon>Bacilli</taxon>
        <taxon>Lactobacillales</taxon>
        <taxon>Enterococcaceae</taxon>
        <taxon>Enterococcus</taxon>
    </lineage>
</organism>
<feature type="domain" description="HTH merR-type" evidence="2">
    <location>
        <begin position="7"/>
        <end position="76"/>
    </location>
</feature>
<dbReference type="PANTHER" id="PTHR30204:SF83">
    <property type="entry name" value="TRANSCRIPTIONAL REGULATOR, MERR FAMILY"/>
    <property type="match status" value="1"/>
</dbReference>
<name>A0ABV3MC80_9ENTE</name>
<dbReference type="Proteomes" id="UP001554047">
    <property type="component" value="Unassembled WGS sequence"/>
</dbReference>
<dbReference type="InterPro" id="IPR009061">
    <property type="entry name" value="DNA-bd_dom_put_sf"/>
</dbReference>
<dbReference type="InterPro" id="IPR047057">
    <property type="entry name" value="MerR_fam"/>
</dbReference>
<dbReference type="CDD" id="cd01109">
    <property type="entry name" value="HTH_YyaN"/>
    <property type="match status" value="1"/>
</dbReference>
<reference evidence="3 4" key="1">
    <citation type="submission" date="2024-05" db="EMBL/GenBank/DDBJ databases">
        <title>Human gut microbiome strain richness.</title>
        <authorList>
            <person name="Chen-Liaw A."/>
        </authorList>
    </citation>
    <scope>NUCLEOTIDE SEQUENCE [LARGE SCALE GENOMIC DNA]</scope>
    <source>
        <strain evidence="3 4">J1100102st1_G3_J1100102_180507</strain>
    </source>
</reference>
<accession>A0ABV3MC80</accession>
<evidence type="ECO:0000259" key="2">
    <source>
        <dbReference type="PROSITE" id="PS50937"/>
    </source>
</evidence>
<dbReference type="RefSeq" id="WP_196043941.1">
    <property type="nucleotide sequence ID" value="NZ_JBFDTA010000002.1"/>
</dbReference>
<gene>
    <name evidence="3" type="ORF">AB1I55_08025</name>
</gene>
<evidence type="ECO:0000313" key="4">
    <source>
        <dbReference type="Proteomes" id="UP001554047"/>
    </source>
</evidence>
<dbReference type="SMART" id="SM00422">
    <property type="entry name" value="HTH_MERR"/>
    <property type="match status" value="1"/>
</dbReference>
<dbReference type="PANTHER" id="PTHR30204">
    <property type="entry name" value="REDOX-CYCLING DRUG-SENSING TRANSCRIPTIONAL ACTIVATOR SOXR"/>
    <property type="match status" value="1"/>
</dbReference>
<evidence type="ECO:0000256" key="1">
    <source>
        <dbReference type="ARBA" id="ARBA00023125"/>
    </source>
</evidence>
<dbReference type="PROSITE" id="PS50937">
    <property type="entry name" value="HTH_MERR_2"/>
    <property type="match status" value="1"/>
</dbReference>
<dbReference type="Gene3D" id="1.10.1660.10">
    <property type="match status" value="1"/>
</dbReference>
<protein>
    <submittedName>
        <fullName evidence="3">MerR family transcriptional regulator</fullName>
    </submittedName>
</protein>
<sequence>MKGVTNIYSIKEAATITELSEHTIRYYTDMGLVPSLIRDKNNRRVFNQTSINWLTGIKNLRETGMFLEAIKHYISLCLLGDSTIKERADIIQSQKEKALVKLTEAQKRVAYLEKKSNTYQELINQKTASNDPLNPATWEEEAVLRNRT</sequence>
<keyword evidence="1" id="KW-0238">DNA-binding</keyword>
<dbReference type="InterPro" id="IPR000551">
    <property type="entry name" value="MerR-type_HTH_dom"/>
</dbReference>
<keyword evidence="4" id="KW-1185">Reference proteome</keyword>
<dbReference type="Pfam" id="PF13411">
    <property type="entry name" value="MerR_1"/>
    <property type="match status" value="1"/>
</dbReference>
<comment type="caution">
    <text evidence="3">The sequence shown here is derived from an EMBL/GenBank/DDBJ whole genome shotgun (WGS) entry which is preliminary data.</text>
</comment>
<dbReference type="SUPFAM" id="SSF46955">
    <property type="entry name" value="Putative DNA-binding domain"/>
    <property type="match status" value="1"/>
</dbReference>
<proteinExistence type="predicted"/>